<sequence length="172" mass="18415">MKSIFPKIIIFMVAAGALFFVARYLIGLKAIPSLSEYIANNPLNDSSQTSATSSAPSKISIIAPAGTIEAVVVTAEADLEKGLGGQADMKRDQGMLFVFPTADIYTFWMKDMLFSIDIVWISPDLTISGITENISPQTYPATFVSPGPVLYVLELNAGAAKEFGLVAGEKIM</sequence>
<dbReference type="EMBL" id="MHRM01000006">
    <property type="protein sequence ID" value="OHA24354.1"/>
    <property type="molecule type" value="Genomic_DNA"/>
</dbReference>
<evidence type="ECO:0000256" key="1">
    <source>
        <dbReference type="SAM" id="Phobius"/>
    </source>
</evidence>
<dbReference type="Pfam" id="PF02643">
    <property type="entry name" value="DUF192"/>
    <property type="match status" value="1"/>
</dbReference>
<dbReference type="InterPro" id="IPR003795">
    <property type="entry name" value="DUF192"/>
</dbReference>
<evidence type="ECO:0000313" key="2">
    <source>
        <dbReference type="EMBL" id="OHA24354.1"/>
    </source>
</evidence>
<dbReference type="AlphaFoldDB" id="A0A1G2MKU7"/>
<reference evidence="2 3" key="1">
    <citation type="journal article" date="2016" name="Nat. Commun.">
        <title>Thousands of microbial genomes shed light on interconnected biogeochemical processes in an aquifer system.</title>
        <authorList>
            <person name="Anantharaman K."/>
            <person name="Brown C.T."/>
            <person name="Hug L.A."/>
            <person name="Sharon I."/>
            <person name="Castelle C.J."/>
            <person name="Probst A.J."/>
            <person name="Thomas B.C."/>
            <person name="Singh A."/>
            <person name="Wilkins M.J."/>
            <person name="Karaoz U."/>
            <person name="Brodie E.L."/>
            <person name="Williams K.H."/>
            <person name="Hubbard S.S."/>
            <person name="Banfield J.F."/>
        </authorList>
    </citation>
    <scope>NUCLEOTIDE SEQUENCE [LARGE SCALE GENOMIC DNA]</scope>
</reference>
<comment type="caution">
    <text evidence="2">The sequence shown here is derived from an EMBL/GenBank/DDBJ whole genome shotgun (WGS) entry which is preliminary data.</text>
</comment>
<evidence type="ECO:0000313" key="3">
    <source>
        <dbReference type="Proteomes" id="UP000178413"/>
    </source>
</evidence>
<dbReference type="Proteomes" id="UP000178413">
    <property type="component" value="Unassembled WGS sequence"/>
</dbReference>
<accession>A0A1G2MKU7</accession>
<evidence type="ECO:0008006" key="4">
    <source>
        <dbReference type="Google" id="ProtNLM"/>
    </source>
</evidence>
<proteinExistence type="predicted"/>
<dbReference type="STRING" id="1802308.A3D50_02365"/>
<dbReference type="InterPro" id="IPR038695">
    <property type="entry name" value="Saro_0823-like_sf"/>
</dbReference>
<gene>
    <name evidence="2" type="ORF">A3D50_02365</name>
</gene>
<organism evidence="2 3">
    <name type="scientific">Candidatus Taylorbacteria bacterium RIFCSPHIGHO2_02_FULL_44_12</name>
    <dbReference type="NCBI Taxonomy" id="1802308"/>
    <lineage>
        <taxon>Bacteria</taxon>
        <taxon>Candidatus Tayloriibacteriota</taxon>
    </lineage>
</organism>
<dbReference type="PANTHER" id="PTHR37953">
    <property type="entry name" value="UPF0127 PROTEIN MJ1496"/>
    <property type="match status" value="1"/>
</dbReference>
<keyword evidence="1" id="KW-0812">Transmembrane</keyword>
<protein>
    <recommendedName>
        <fullName evidence="4">DUF192 domain-containing protein</fullName>
    </recommendedName>
</protein>
<dbReference type="Gene3D" id="2.60.120.1140">
    <property type="entry name" value="Protein of unknown function DUF192"/>
    <property type="match status" value="1"/>
</dbReference>
<dbReference type="PANTHER" id="PTHR37953:SF1">
    <property type="entry name" value="UPF0127 PROTEIN MJ1496"/>
    <property type="match status" value="1"/>
</dbReference>
<keyword evidence="1" id="KW-0472">Membrane</keyword>
<keyword evidence="1" id="KW-1133">Transmembrane helix</keyword>
<feature type="transmembrane region" description="Helical" evidence="1">
    <location>
        <begin position="6"/>
        <end position="26"/>
    </location>
</feature>
<name>A0A1G2MKU7_9BACT</name>